<dbReference type="AlphaFoldDB" id="A0A9P8CZV5"/>
<dbReference type="SUPFAM" id="SSF117281">
    <property type="entry name" value="Kelch motif"/>
    <property type="match status" value="2"/>
</dbReference>
<keyword evidence="2" id="KW-0677">Repeat</keyword>
<organism evidence="5 6">
    <name type="scientific">Mortierella alpina</name>
    <name type="common">Oleaginous fungus</name>
    <name type="synonym">Mortierella renispora</name>
    <dbReference type="NCBI Taxonomy" id="64518"/>
    <lineage>
        <taxon>Eukaryota</taxon>
        <taxon>Fungi</taxon>
        <taxon>Fungi incertae sedis</taxon>
        <taxon>Mucoromycota</taxon>
        <taxon>Mortierellomycotina</taxon>
        <taxon>Mortierellomycetes</taxon>
        <taxon>Mortierellales</taxon>
        <taxon>Mortierellaceae</taxon>
        <taxon>Mortierella</taxon>
    </lineage>
</organism>
<dbReference type="PANTHER" id="PTHR46093">
    <property type="entry name" value="ACYL-COA-BINDING DOMAIN-CONTAINING PROTEIN 5"/>
    <property type="match status" value="1"/>
</dbReference>
<dbReference type="Proteomes" id="UP000717515">
    <property type="component" value="Unassembled WGS sequence"/>
</dbReference>
<feature type="transmembrane region" description="Helical" evidence="4">
    <location>
        <begin position="363"/>
        <end position="384"/>
    </location>
</feature>
<proteinExistence type="predicted"/>
<feature type="region of interest" description="Disordered" evidence="3">
    <location>
        <begin position="538"/>
        <end position="561"/>
    </location>
</feature>
<dbReference type="PANTHER" id="PTHR46093:SF3">
    <property type="entry name" value="ACYL-COA-BINDING DOMAIN-CONTAINING PROTEIN 4"/>
    <property type="match status" value="1"/>
</dbReference>
<keyword evidence="4" id="KW-0812">Transmembrane</keyword>
<comment type="caution">
    <text evidence="5">The sequence shown here is derived from an EMBL/GenBank/DDBJ whole genome shotgun (WGS) entry which is preliminary data.</text>
</comment>
<name>A0A9P8CZV5_MORAP</name>
<evidence type="ECO:0008006" key="7">
    <source>
        <dbReference type="Google" id="ProtNLM"/>
    </source>
</evidence>
<feature type="compositionally biased region" description="Basic and acidic residues" evidence="3">
    <location>
        <begin position="442"/>
        <end position="458"/>
    </location>
</feature>
<dbReference type="InterPro" id="IPR015915">
    <property type="entry name" value="Kelch-typ_b-propeller"/>
</dbReference>
<evidence type="ECO:0000313" key="6">
    <source>
        <dbReference type="Proteomes" id="UP000717515"/>
    </source>
</evidence>
<evidence type="ECO:0000256" key="2">
    <source>
        <dbReference type="ARBA" id="ARBA00022737"/>
    </source>
</evidence>
<accession>A0A9P8CZV5</accession>
<keyword evidence="4" id="KW-1133">Transmembrane helix</keyword>
<protein>
    <recommendedName>
        <fullName evidence="7">Galactose oxidase</fullName>
    </recommendedName>
</protein>
<evidence type="ECO:0000256" key="3">
    <source>
        <dbReference type="SAM" id="MobiDB-lite"/>
    </source>
</evidence>
<reference evidence="5" key="1">
    <citation type="submission" date="2021-07" db="EMBL/GenBank/DDBJ databases">
        <title>Draft genome of Mortierella alpina, strain LL118, isolated from an aspen leaf litter sample.</title>
        <authorList>
            <person name="Yang S."/>
            <person name="Vinatzer B.A."/>
        </authorList>
    </citation>
    <scope>NUCLEOTIDE SEQUENCE</scope>
    <source>
        <strain evidence="5">LL118</strain>
    </source>
</reference>
<gene>
    <name evidence="5" type="ORF">KVV02_001576</name>
</gene>
<evidence type="ECO:0000313" key="5">
    <source>
        <dbReference type="EMBL" id="KAG9324831.1"/>
    </source>
</evidence>
<feature type="region of interest" description="Disordered" evidence="3">
    <location>
        <begin position="432"/>
        <end position="463"/>
    </location>
</feature>
<feature type="compositionally biased region" description="Gly residues" evidence="3">
    <location>
        <begin position="432"/>
        <end position="441"/>
    </location>
</feature>
<dbReference type="Gene3D" id="2.120.10.80">
    <property type="entry name" value="Kelch-type beta propeller"/>
    <property type="match status" value="2"/>
</dbReference>
<keyword evidence="1" id="KW-0880">Kelch repeat</keyword>
<feature type="compositionally biased region" description="Low complexity" evidence="3">
    <location>
        <begin position="339"/>
        <end position="356"/>
    </location>
</feature>
<dbReference type="Pfam" id="PF24681">
    <property type="entry name" value="Kelch_KLHDC2_KLHL20_DRC7"/>
    <property type="match status" value="1"/>
</dbReference>
<dbReference type="EMBL" id="JAIFTL010000055">
    <property type="protein sequence ID" value="KAG9324831.1"/>
    <property type="molecule type" value="Genomic_DNA"/>
</dbReference>
<feature type="region of interest" description="Disordered" evidence="3">
    <location>
        <begin position="337"/>
        <end position="357"/>
    </location>
</feature>
<evidence type="ECO:0000256" key="1">
    <source>
        <dbReference type="ARBA" id="ARBA00022441"/>
    </source>
</evidence>
<keyword evidence="4" id="KW-0472">Membrane</keyword>
<evidence type="ECO:0000256" key="4">
    <source>
        <dbReference type="SAM" id="Phobius"/>
    </source>
</evidence>
<feature type="compositionally biased region" description="Low complexity" evidence="3">
    <location>
        <begin position="542"/>
        <end position="553"/>
    </location>
</feature>
<sequence>MAQMSVIQPRWSHASALISSILYITGGTTQDEDDLTSILDETLALDLSVPWSVDSPAFTTLPRLPVPLSGHSMSKVPGTSKLLVAGGESSDNRTSSPILTLETTGTANLWTVPPQLSAARNSATASFRRLYHASITTGKDGALLHGGYQSTVVNGTVVSSLVTLKATSDFAPLSTAPVSLATRAPAVARHTMTMTPNGQAIILGGIDSQGVLANLTTAYVLDTQASDAQWQTIPLKGKPPDPRMSFSAVVVNATTLLVYGGTPDFKAAYWVVFYLDLPTWTWSTPEVQGTSPRRWGHTATMTGNTMVVAFGLSSKHTPDSVPVALLDTTTNTWITDFVPQSMSSPDAPDSAEASTSGPLSTGAALGIAFLVTAILVGGAFCLLVRRKKRRTRNTLARETLAQHAPRAAIGRQATASRSHGVFHKAAALLGFGSGSKPGKGGPSREKGIRPDSWRHSDSSTHSQPRTMITAHLNQMGLSLATLGYPEEVVQHGTGQVPISSYAYPNQACAETEKARGGHETLIVFHDLAPAQKEYVKQERLLRQQQEQQQQEQQVQPRHELP</sequence>